<keyword evidence="2" id="KW-1185">Reference proteome</keyword>
<sequence length="60" mass="6906">MYNSASRVWEKQRSKLHLWTPVPDPEEDSVEYCSNGRIRSGKQPGRSLISLNMDALCRVL</sequence>
<dbReference type="OrthoDB" id="10383750at2759"/>
<dbReference type="RefSeq" id="XP_009847039.1">
    <property type="nucleotide sequence ID" value="XM_009848737.1"/>
</dbReference>
<accession>F8MBC7</accession>
<reference evidence="2" key="1">
    <citation type="journal article" date="2011" name="Genetics">
        <title>Massive changes in genome architecture accompany the transition to self-fertility in the filamentous fungus Neurospora tetrasperma.</title>
        <authorList>
            <person name="Ellison C.E."/>
            <person name="Stajich J.E."/>
            <person name="Jacobson D.J."/>
            <person name="Natvig D.O."/>
            <person name="Lapidus A."/>
            <person name="Foster B."/>
            <person name="Aerts A."/>
            <person name="Riley R."/>
            <person name="Lindquist E.A."/>
            <person name="Grigoriev I.V."/>
            <person name="Taylor J.W."/>
        </authorList>
    </citation>
    <scope>NUCLEOTIDE SEQUENCE [LARGE SCALE GENOMIC DNA]</scope>
    <source>
        <strain evidence="2">FGSC 2508 / P0657</strain>
    </source>
</reference>
<protein>
    <submittedName>
        <fullName evidence="1">Uncharacterized protein</fullName>
    </submittedName>
</protein>
<dbReference type="Proteomes" id="UP000008065">
    <property type="component" value="Unassembled WGS sequence"/>
</dbReference>
<proteinExistence type="predicted"/>
<evidence type="ECO:0000313" key="1">
    <source>
        <dbReference type="EMBL" id="EGO61092.1"/>
    </source>
</evidence>
<feature type="non-terminal residue" evidence="1">
    <location>
        <position position="60"/>
    </location>
</feature>
<organism evidence="1 2">
    <name type="scientific">Neurospora tetrasperma (strain FGSC 2508 / ATCC MYA-4615 / P0657)</name>
    <dbReference type="NCBI Taxonomy" id="510951"/>
    <lineage>
        <taxon>Eukaryota</taxon>
        <taxon>Fungi</taxon>
        <taxon>Dikarya</taxon>
        <taxon>Ascomycota</taxon>
        <taxon>Pezizomycotina</taxon>
        <taxon>Sordariomycetes</taxon>
        <taxon>Sordariomycetidae</taxon>
        <taxon>Sordariales</taxon>
        <taxon>Sordariaceae</taxon>
        <taxon>Neurospora</taxon>
    </lineage>
</organism>
<dbReference type="HOGENOM" id="CLU_2948160_0_0_1"/>
<gene>
    <name evidence="1" type="ORF">NEUTE1DRAFT_28756</name>
</gene>
<evidence type="ECO:0000313" key="2">
    <source>
        <dbReference type="Proteomes" id="UP000008065"/>
    </source>
</evidence>
<dbReference type="AlphaFoldDB" id="F8MBC7"/>
<name>F8MBC7_NEUT8</name>
<dbReference type="VEuPathDB" id="FungiDB:NEUTE1DRAFT_28756"/>
<dbReference type="GeneID" id="20827425"/>
<dbReference type="EMBL" id="GL891302">
    <property type="protein sequence ID" value="EGO61092.1"/>
    <property type="molecule type" value="Genomic_DNA"/>
</dbReference>
<dbReference type="KEGG" id="nte:NEUTE1DRAFT28756"/>